<dbReference type="EMBL" id="NEDP02005059">
    <property type="protein sequence ID" value="OWF43554.1"/>
    <property type="molecule type" value="Genomic_DNA"/>
</dbReference>
<reference evidence="4 5" key="1">
    <citation type="journal article" date="2017" name="Nat. Ecol. Evol.">
        <title>Scallop genome provides insights into evolution of bilaterian karyotype and development.</title>
        <authorList>
            <person name="Wang S."/>
            <person name="Zhang J."/>
            <person name="Jiao W."/>
            <person name="Li J."/>
            <person name="Xun X."/>
            <person name="Sun Y."/>
            <person name="Guo X."/>
            <person name="Huan P."/>
            <person name="Dong B."/>
            <person name="Zhang L."/>
            <person name="Hu X."/>
            <person name="Sun X."/>
            <person name="Wang J."/>
            <person name="Zhao C."/>
            <person name="Wang Y."/>
            <person name="Wang D."/>
            <person name="Huang X."/>
            <person name="Wang R."/>
            <person name="Lv J."/>
            <person name="Li Y."/>
            <person name="Zhang Z."/>
            <person name="Liu B."/>
            <person name="Lu W."/>
            <person name="Hui Y."/>
            <person name="Liang J."/>
            <person name="Zhou Z."/>
            <person name="Hou R."/>
            <person name="Li X."/>
            <person name="Liu Y."/>
            <person name="Li H."/>
            <person name="Ning X."/>
            <person name="Lin Y."/>
            <person name="Zhao L."/>
            <person name="Xing Q."/>
            <person name="Dou J."/>
            <person name="Li Y."/>
            <person name="Mao J."/>
            <person name="Guo H."/>
            <person name="Dou H."/>
            <person name="Li T."/>
            <person name="Mu C."/>
            <person name="Jiang W."/>
            <person name="Fu Q."/>
            <person name="Fu X."/>
            <person name="Miao Y."/>
            <person name="Liu J."/>
            <person name="Yu Q."/>
            <person name="Li R."/>
            <person name="Liao H."/>
            <person name="Li X."/>
            <person name="Kong Y."/>
            <person name="Jiang Z."/>
            <person name="Chourrout D."/>
            <person name="Li R."/>
            <person name="Bao Z."/>
        </authorList>
    </citation>
    <scope>NUCLEOTIDE SEQUENCE [LARGE SCALE GENOMIC DNA]</scope>
    <source>
        <strain evidence="4 5">PY_sf001</strain>
    </source>
</reference>
<organism evidence="4 5">
    <name type="scientific">Mizuhopecten yessoensis</name>
    <name type="common">Japanese scallop</name>
    <name type="synonym">Patinopecten yessoensis</name>
    <dbReference type="NCBI Taxonomy" id="6573"/>
    <lineage>
        <taxon>Eukaryota</taxon>
        <taxon>Metazoa</taxon>
        <taxon>Spiralia</taxon>
        <taxon>Lophotrochozoa</taxon>
        <taxon>Mollusca</taxon>
        <taxon>Bivalvia</taxon>
        <taxon>Autobranchia</taxon>
        <taxon>Pteriomorphia</taxon>
        <taxon>Pectinida</taxon>
        <taxon>Pectinoidea</taxon>
        <taxon>Pectinidae</taxon>
        <taxon>Mizuhopecten</taxon>
    </lineage>
</organism>
<feature type="transmembrane region" description="Helical" evidence="2">
    <location>
        <begin position="112"/>
        <end position="131"/>
    </location>
</feature>
<evidence type="ECO:0000256" key="1">
    <source>
        <dbReference type="SAM" id="MobiDB-lite"/>
    </source>
</evidence>
<gene>
    <name evidence="4" type="ORF">KP79_PYT08486</name>
</gene>
<dbReference type="AlphaFoldDB" id="A0A210Q492"/>
<feature type="transmembrane region" description="Helical" evidence="2">
    <location>
        <begin position="248"/>
        <end position="265"/>
    </location>
</feature>
<name>A0A210Q492_MIZYE</name>
<evidence type="ECO:0000313" key="4">
    <source>
        <dbReference type="EMBL" id="OWF43554.1"/>
    </source>
</evidence>
<accession>A0A210Q492</accession>
<sequence>MNWLLAAAGLLTIYTLRTVLCHTITTETGAGYHCMNVTQAFHQRGTSDADQTDLDPHEHCVPCFFPQNCLDNNTCAEGSYGISCEKCDHRDSTETEYHRVGNHCVRCLSGPWSALIFGVFVLILVLISLINGFTVSVCTKIKIVLHFCQFLLLTFMLKITWPALIPAAMSLLTFAFSNADFLAINCLFPKLSTKLSYYLTWMSSFLPPVIIIVFMAFVDKSMGFWLSQEKDRKRKERQWRRRSMLRRITFYLLVATYLPVTLFSAQSNSCSHSAYKVFVIDTSENVFLHDQSLDCDTFDMSTLEFVAILFMIYSVFLPLAVVLFSLIQRKRSLLEDERLKHGSVYESYKSRYCFWEAIPMLRKIVHIAMTETNVISISVQVIIQMTMTGTYVLCLVVLRPYSQCQWERDGMNINLALDVTANLVVGILQAVAFLTVRDMYVTEMTYVFFVSLAIVLVLALGLLLFIPKELEVPEVMSIQADVEEEEAGQSEGHHRFKNKVGPAPSTEQAKQNLQF</sequence>
<keyword evidence="2" id="KW-0812">Transmembrane</keyword>
<comment type="caution">
    <text evidence="4">The sequence shown here is derived from an EMBL/GenBank/DDBJ whole genome shotgun (WGS) entry which is preliminary data.</text>
</comment>
<feature type="transmembrane region" description="Helical" evidence="2">
    <location>
        <begin position="305"/>
        <end position="327"/>
    </location>
</feature>
<feature type="signal peptide" evidence="3">
    <location>
        <begin position="1"/>
        <end position="21"/>
    </location>
</feature>
<feature type="transmembrane region" description="Helical" evidence="2">
    <location>
        <begin position="415"/>
        <end position="434"/>
    </location>
</feature>
<feature type="compositionally biased region" description="Polar residues" evidence="1">
    <location>
        <begin position="505"/>
        <end position="515"/>
    </location>
</feature>
<keyword evidence="2" id="KW-0472">Membrane</keyword>
<evidence type="ECO:0000313" key="5">
    <source>
        <dbReference type="Proteomes" id="UP000242188"/>
    </source>
</evidence>
<feature type="transmembrane region" description="Helical" evidence="2">
    <location>
        <begin position="205"/>
        <end position="227"/>
    </location>
</feature>
<dbReference type="OrthoDB" id="6128278at2759"/>
<feature type="transmembrane region" description="Helical" evidence="2">
    <location>
        <begin position="143"/>
        <end position="164"/>
    </location>
</feature>
<keyword evidence="3" id="KW-0732">Signal</keyword>
<feature type="region of interest" description="Disordered" evidence="1">
    <location>
        <begin position="483"/>
        <end position="515"/>
    </location>
</feature>
<evidence type="ECO:0000256" key="3">
    <source>
        <dbReference type="SAM" id="SignalP"/>
    </source>
</evidence>
<dbReference type="PANTHER" id="PTHR11319:SF35">
    <property type="entry name" value="OUTER MEMBRANE PROTEIN PMPC-RELATED"/>
    <property type="match status" value="1"/>
</dbReference>
<evidence type="ECO:0000256" key="2">
    <source>
        <dbReference type="SAM" id="Phobius"/>
    </source>
</evidence>
<feature type="chain" id="PRO_5012058113" evidence="3">
    <location>
        <begin position="22"/>
        <end position="515"/>
    </location>
</feature>
<protein>
    <submittedName>
        <fullName evidence="4">Uncharacterized protein</fullName>
    </submittedName>
</protein>
<keyword evidence="2" id="KW-1133">Transmembrane helix</keyword>
<keyword evidence="5" id="KW-1185">Reference proteome</keyword>
<dbReference type="PANTHER" id="PTHR11319">
    <property type="entry name" value="G PROTEIN-COUPLED RECEPTOR-RELATED"/>
    <property type="match status" value="1"/>
</dbReference>
<feature type="transmembrane region" description="Helical" evidence="2">
    <location>
        <begin position="446"/>
        <end position="466"/>
    </location>
</feature>
<proteinExistence type="predicted"/>
<dbReference type="Proteomes" id="UP000242188">
    <property type="component" value="Unassembled WGS sequence"/>
</dbReference>